<evidence type="ECO:0000313" key="5">
    <source>
        <dbReference type="EMBL" id="CBZ53491.1"/>
    </source>
</evidence>
<reference evidence="6" key="1">
    <citation type="journal article" date="2012" name="PLoS Pathog.">
        <title>Comparative genomics of the apicomplexan parasites Toxoplasma gondii and Neospora caninum: Coccidia differing in host range and transmission strategy.</title>
        <authorList>
            <person name="Reid A.J."/>
            <person name="Vermont S.J."/>
            <person name="Cotton J.A."/>
            <person name="Harris D."/>
            <person name="Hill-Cawthorne G.A."/>
            <person name="Konen-Waisman S."/>
            <person name="Latham S.M."/>
            <person name="Mourier T."/>
            <person name="Norton R."/>
            <person name="Quail M.A."/>
            <person name="Sanders M."/>
            <person name="Shanmugam D."/>
            <person name="Sohal A."/>
            <person name="Wasmuth J.D."/>
            <person name="Brunk B."/>
            <person name="Grigg M.E."/>
            <person name="Howard J.C."/>
            <person name="Parkinson J."/>
            <person name="Roos D.S."/>
            <person name="Trees A.J."/>
            <person name="Berriman M."/>
            <person name="Pain A."/>
            <person name="Wastling J.M."/>
        </authorList>
    </citation>
    <scope>NUCLEOTIDE SEQUENCE [LARGE SCALE GENOMIC DNA]</scope>
    <source>
        <strain evidence="6">Liverpool</strain>
    </source>
</reference>
<dbReference type="EMBL" id="FR823390">
    <property type="protein sequence ID" value="CBZ53491.1"/>
    <property type="molecule type" value="Genomic_DNA"/>
</dbReference>
<dbReference type="RefSeq" id="XP_003883523.1">
    <property type="nucleotide sequence ID" value="XM_003883474.1"/>
</dbReference>
<dbReference type="InterPro" id="IPR008978">
    <property type="entry name" value="HSP20-like_chaperone"/>
</dbReference>
<evidence type="ECO:0000256" key="3">
    <source>
        <dbReference type="RuleBase" id="RU003616"/>
    </source>
</evidence>
<dbReference type="VEuPathDB" id="ToxoDB:NCLIV_032780"/>
<dbReference type="PANTHER" id="PTHR11527">
    <property type="entry name" value="HEAT-SHOCK PROTEIN 20 FAMILY MEMBER"/>
    <property type="match status" value="1"/>
</dbReference>
<comment type="similarity">
    <text evidence="2 3">Belongs to the small heat shock protein (HSP20) family.</text>
</comment>
<dbReference type="OrthoDB" id="1431247at2759"/>
<evidence type="ECO:0000256" key="2">
    <source>
        <dbReference type="PROSITE-ProRule" id="PRU00285"/>
    </source>
</evidence>
<feature type="domain" description="SHSP" evidence="4">
    <location>
        <begin position="99"/>
        <end position="217"/>
    </location>
</feature>
<dbReference type="AlphaFoldDB" id="F0VID0"/>
<dbReference type="GeneID" id="13442744"/>
<evidence type="ECO:0000259" key="4">
    <source>
        <dbReference type="PROSITE" id="PS01031"/>
    </source>
</evidence>
<dbReference type="Proteomes" id="UP000007494">
    <property type="component" value="Chromosome VIII"/>
</dbReference>
<evidence type="ECO:0000256" key="1">
    <source>
        <dbReference type="ARBA" id="ARBA00023016"/>
    </source>
</evidence>
<dbReference type="eggNOG" id="ENOG502SRHF">
    <property type="taxonomic scope" value="Eukaryota"/>
</dbReference>
<dbReference type="PROSITE" id="PS01031">
    <property type="entry name" value="SHSP"/>
    <property type="match status" value="1"/>
</dbReference>
<dbReference type="SUPFAM" id="SSF49764">
    <property type="entry name" value="HSP20-like chaperones"/>
    <property type="match status" value="1"/>
</dbReference>
<keyword evidence="6" id="KW-1185">Reference proteome</keyword>
<evidence type="ECO:0000313" key="6">
    <source>
        <dbReference type="Proteomes" id="UP000007494"/>
    </source>
</evidence>
<accession>F0VID0</accession>
<dbReference type="InterPro" id="IPR002068">
    <property type="entry name" value="A-crystallin/Hsp20_dom"/>
</dbReference>
<keyword evidence="1 5" id="KW-0346">Stress response</keyword>
<sequence>MQICCSAAQPPSSPIASPSTHVHQNQEHLFLLPPCISLYKVVKMSCCGGAVVEHEVVLDSASEGDDLLPDQLIPSIPRSGNLLLAANKIAEIQAPPEIRNKITWKPGVDIFFDKKESTIDLVMDLPGFTKDDVSVEVGEGQLFISGPRSKNELREKYGANLVLCVHERPTGFFLRAFQLPPNAVEDSVHAVMTNGMLEVKISCIQTHERKKVEILLPGAAQAEKGSKK</sequence>
<dbReference type="InterPro" id="IPR031107">
    <property type="entry name" value="Small_HSP"/>
</dbReference>
<dbReference type="Pfam" id="PF00011">
    <property type="entry name" value="HSP20"/>
    <property type="match status" value="1"/>
</dbReference>
<protein>
    <submittedName>
        <fullName evidence="5">Putative small heat shock protein 20</fullName>
    </submittedName>
</protein>
<gene>
    <name evidence="5" type="ORF">NCLIV_032780</name>
</gene>
<dbReference type="Gene3D" id="2.60.40.790">
    <property type="match status" value="1"/>
</dbReference>
<name>F0VID0_NEOCL</name>
<proteinExistence type="inferred from homology"/>
<organism evidence="5 6">
    <name type="scientific">Neospora caninum (strain Liverpool)</name>
    <dbReference type="NCBI Taxonomy" id="572307"/>
    <lineage>
        <taxon>Eukaryota</taxon>
        <taxon>Sar</taxon>
        <taxon>Alveolata</taxon>
        <taxon>Apicomplexa</taxon>
        <taxon>Conoidasida</taxon>
        <taxon>Coccidia</taxon>
        <taxon>Eucoccidiorida</taxon>
        <taxon>Eimeriorina</taxon>
        <taxon>Sarcocystidae</taxon>
        <taxon>Neospora</taxon>
    </lineage>
</organism>
<dbReference type="InParanoid" id="F0VID0"/>
<dbReference type="CDD" id="cd06464">
    <property type="entry name" value="ACD_sHsps-like"/>
    <property type="match status" value="1"/>
</dbReference>